<feature type="region of interest" description="Disordered" evidence="3">
    <location>
        <begin position="64"/>
        <end position="142"/>
    </location>
</feature>
<proteinExistence type="predicted"/>
<dbReference type="InterPro" id="IPR027124">
    <property type="entry name" value="Swc5/CFDP1/2"/>
</dbReference>
<dbReference type="PROSITE" id="PS51279">
    <property type="entry name" value="BCNT_C"/>
    <property type="match status" value="1"/>
</dbReference>
<feature type="compositionally biased region" description="Acidic residues" evidence="3">
    <location>
        <begin position="65"/>
        <end position="79"/>
    </location>
</feature>
<dbReference type="Pfam" id="PF07572">
    <property type="entry name" value="BCNT"/>
    <property type="match status" value="1"/>
</dbReference>
<dbReference type="PANTHER" id="PTHR48407:SF1">
    <property type="entry name" value="CRANIOFACIAL DEVELOPMENT PROTEIN 1"/>
    <property type="match status" value="1"/>
</dbReference>
<dbReference type="EMBL" id="SJOL01000086">
    <property type="protein sequence ID" value="TGZ75996.1"/>
    <property type="molecule type" value="Genomic_DNA"/>
</dbReference>
<dbReference type="GO" id="GO:0000812">
    <property type="term" value="C:Swr1 complex"/>
    <property type="evidence" value="ECO:0007669"/>
    <property type="project" value="TreeGrafter"/>
</dbReference>
<evidence type="ECO:0000259" key="4">
    <source>
        <dbReference type="PROSITE" id="PS51279"/>
    </source>
</evidence>
<evidence type="ECO:0000313" key="6">
    <source>
        <dbReference type="Proteomes" id="UP000308267"/>
    </source>
</evidence>
<evidence type="ECO:0000313" key="5">
    <source>
        <dbReference type="EMBL" id="TGZ75996.1"/>
    </source>
</evidence>
<organism evidence="5 6">
    <name type="scientific">Opisthorchis felineus</name>
    <dbReference type="NCBI Taxonomy" id="147828"/>
    <lineage>
        <taxon>Eukaryota</taxon>
        <taxon>Metazoa</taxon>
        <taxon>Spiralia</taxon>
        <taxon>Lophotrochozoa</taxon>
        <taxon>Platyhelminthes</taxon>
        <taxon>Trematoda</taxon>
        <taxon>Digenea</taxon>
        <taxon>Opisthorchiida</taxon>
        <taxon>Opisthorchiata</taxon>
        <taxon>Opisthorchiidae</taxon>
        <taxon>Opisthorchis</taxon>
    </lineage>
</organism>
<sequence>MVSLPFTVHCLPIRHKPIGGQTTFAGLVQRYYKQSNDSELLIHKSIAYSSLGFTDDLKVCHFPEMESDDSDSSTSDEEYVPPAKLSKTECDSGDSSEDESSVEVSDDELGCSSGKRHLADEDTSATGPSTHAKEEERKAKEDAIWDDFLSSVDNPTATKSTEEYLEVSKKYQFAGEEIKVTERVPVKNDACQGETISTLERKTAVQDGDNVSDSHSAKKPLSVNPSVKPTTVKSNGLVSALSNLKSLTGNKLPKLSTLEKSRMDWQNFIRKENIEDDLKAHNKGKQGYLERRAFINRTEEREYALLKSQTSRKT</sequence>
<reference evidence="5 6" key="1">
    <citation type="journal article" date="2019" name="BMC Genomics">
        <title>New insights from Opisthorchis felineus genome: update on genomics of the epidemiologically important liver flukes.</title>
        <authorList>
            <person name="Ershov N.I."/>
            <person name="Mordvinov V.A."/>
            <person name="Prokhortchouk E.B."/>
            <person name="Pakharukova M.Y."/>
            <person name="Gunbin K.V."/>
            <person name="Ustyantsev K."/>
            <person name="Genaev M.A."/>
            <person name="Blinov A.G."/>
            <person name="Mazur A."/>
            <person name="Boulygina E."/>
            <person name="Tsygankova S."/>
            <person name="Khrameeva E."/>
            <person name="Chekanov N."/>
            <person name="Fan G."/>
            <person name="Xiao A."/>
            <person name="Zhang H."/>
            <person name="Xu X."/>
            <person name="Yang H."/>
            <person name="Solovyev V."/>
            <person name="Lee S.M."/>
            <person name="Liu X."/>
            <person name="Afonnikov D.A."/>
            <person name="Skryabin K.G."/>
        </authorList>
    </citation>
    <scope>NUCLEOTIDE SEQUENCE [LARGE SCALE GENOMIC DNA]</scope>
    <source>
        <strain evidence="5">AK-0245</strain>
        <tissue evidence="5">Whole organism</tissue>
    </source>
</reference>
<feature type="domain" description="BCNT-C" evidence="4">
    <location>
        <begin position="235"/>
        <end position="314"/>
    </location>
</feature>
<dbReference type="Proteomes" id="UP000308267">
    <property type="component" value="Unassembled WGS sequence"/>
</dbReference>
<feature type="compositionally biased region" description="Basic and acidic residues" evidence="3">
    <location>
        <begin position="131"/>
        <end position="142"/>
    </location>
</feature>
<keyword evidence="6" id="KW-1185">Reference proteome</keyword>
<feature type="region of interest" description="Disordered" evidence="3">
    <location>
        <begin position="201"/>
        <end position="230"/>
    </location>
</feature>
<name>A0A4S2MGP5_OPIFE</name>
<accession>A0A4S2MGP5</accession>
<gene>
    <name evidence="5" type="ORF">CRM22_000070</name>
</gene>
<dbReference type="PANTHER" id="PTHR48407">
    <property type="entry name" value="CRANIOFACIAL DEVELOPMENT PROTEIN 1"/>
    <property type="match status" value="1"/>
</dbReference>
<evidence type="ECO:0000256" key="3">
    <source>
        <dbReference type="SAM" id="MobiDB-lite"/>
    </source>
</evidence>
<dbReference type="AlphaFoldDB" id="A0A4S2MGP5"/>
<comment type="caution">
    <text evidence="5">The sequence shown here is derived from an EMBL/GenBank/DDBJ whole genome shotgun (WGS) entry which is preliminary data.</text>
</comment>
<evidence type="ECO:0000256" key="2">
    <source>
        <dbReference type="ARBA" id="ARBA00030244"/>
    </source>
</evidence>
<dbReference type="STRING" id="147828.A0A4S2MGP5"/>
<feature type="compositionally biased region" description="Acidic residues" evidence="3">
    <location>
        <begin position="91"/>
        <end position="109"/>
    </location>
</feature>
<dbReference type="InterPro" id="IPR011421">
    <property type="entry name" value="BCNT-C"/>
</dbReference>
<evidence type="ECO:0000256" key="1">
    <source>
        <dbReference type="ARBA" id="ARBA00019033"/>
    </source>
</evidence>
<dbReference type="OrthoDB" id="445677at2759"/>
<protein>
    <recommendedName>
        <fullName evidence="1">Craniofacial development protein 1</fullName>
    </recommendedName>
    <alternativeName>
        <fullName evidence="2">Bucentaur</fullName>
    </alternativeName>
</protein>